<evidence type="ECO:0000256" key="1">
    <source>
        <dbReference type="SAM" id="Phobius"/>
    </source>
</evidence>
<feature type="transmembrane region" description="Helical" evidence="1">
    <location>
        <begin position="398"/>
        <end position="419"/>
    </location>
</feature>
<keyword evidence="1" id="KW-1133">Transmembrane helix</keyword>
<keyword evidence="1" id="KW-0472">Membrane</keyword>
<feature type="transmembrane region" description="Helical" evidence="1">
    <location>
        <begin position="178"/>
        <end position="199"/>
    </location>
</feature>
<feature type="transmembrane region" description="Helical" evidence="1">
    <location>
        <begin position="6"/>
        <end position="23"/>
    </location>
</feature>
<gene>
    <name evidence="2" type="ORF">B9N49_01460</name>
</gene>
<feature type="transmembrane region" description="Helical" evidence="1">
    <location>
        <begin position="276"/>
        <end position="298"/>
    </location>
</feature>
<feature type="transmembrane region" description="Helical" evidence="1">
    <location>
        <begin position="61"/>
        <end position="79"/>
    </location>
</feature>
<feature type="transmembrane region" description="Helical" evidence="1">
    <location>
        <begin position="100"/>
        <end position="130"/>
    </location>
</feature>
<dbReference type="GO" id="GO:0005886">
    <property type="term" value="C:plasma membrane"/>
    <property type="evidence" value="ECO:0007669"/>
    <property type="project" value="TreeGrafter"/>
</dbReference>
<feature type="transmembrane region" description="Helical" evidence="1">
    <location>
        <begin position="245"/>
        <end position="264"/>
    </location>
</feature>
<protein>
    <submittedName>
        <fullName evidence="2">Gluconate:proton symporter</fullName>
    </submittedName>
</protein>
<feature type="transmembrane region" description="Helical" evidence="1">
    <location>
        <begin position="220"/>
        <end position="239"/>
    </location>
</feature>
<dbReference type="RefSeq" id="WP_002835672.1">
    <property type="nucleotide sequence ID" value="NZ_JBBNPK010000010.1"/>
</dbReference>
<name>A0A233V881_FINMA</name>
<organism evidence="2 3">
    <name type="scientific">Finegoldia magna</name>
    <name type="common">Peptostreptococcus magnus</name>
    <dbReference type="NCBI Taxonomy" id="1260"/>
    <lineage>
        <taxon>Bacteria</taxon>
        <taxon>Bacillati</taxon>
        <taxon>Bacillota</taxon>
        <taxon>Tissierellia</taxon>
        <taxon>Tissierellales</taxon>
        <taxon>Peptoniphilaceae</taxon>
        <taxon>Finegoldia</taxon>
    </lineage>
</organism>
<accession>A0A233V881</accession>
<dbReference type="Pfam" id="PF02447">
    <property type="entry name" value="GntP_permease"/>
    <property type="match status" value="1"/>
</dbReference>
<dbReference type="PANTHER" id="PTHR30354:SF23">
    <property type="entry name" value="GNTP FAMILY PERMEASE"/>
    <property type="match status" value="1"/>
</dbReference>
<dbReference type="AlphaFoldDB" id="A0A233V881"/>
<dbReference type="PANTHER" id="PTHR30354">
    <property type="entry name" value="GNT FAMILY GLUCONATE TRANSPORTER"/>
    <property type="match status" value="1"/>
</dbReference>
<dbReference type="EMBL" id="NDYC01000009">
    <property type="protein sequence ID" value="OXZ28593.1"/>
    <property type="molecule type" value="Genomic_DNA"/>
</dbReference>
<dbReference type="GO" id="GO:0015128">
    <property type="term" value="F:gluconate transmembrane transporter activity"/>
    <property type="evidence" value="ECO:0007669"/>
    <property type="project" value="InterPro"/>
</dbReference>
<sequence>MDNVTFSTIGALIGLALSIFLIIKNFHATYALIIGALVGGLIGGGGLVGTVSAMVKGSESMMSSVLRIMTSGILAGCLVKTGAAEKIADTIIKKLGEQKALIAIAISTMIICAVGVFIDISVITCAPIALAVGKKSNLSKSSILLAMIGGGKAGNVISPNPNTIATAEGFKLNLTSLMYVNIIPAICALIVTIIIAMALAKRKTDVIDSSDLESSERTNLPSFFASIIGPVTVIVLLALRPIAKITIDPLIALPLGGFVCLLATKETKNTKEYVNYGFSKIIGVCALLIGTGTIAGIIKNSTLQTDMINLITAFNLPAFILAPVAGILMGGATASTTAGSTIASQTFAKSLIDANVTALNAGAMVHAGATVIDSLPHGSFFHATGGSVKMSIADRLKIIPYEAAVGLTTTIASVLVYLITK</sequence>
<dbReference type="InterPro" id="IPR003474">
    <property type="entry name" value="Glcn_transporter"/>
</dbReference>
<evidence type="ECO:0000313" key="3">
    <source>
        <dbReference type="Proteomes" id="UP000215413"/>
    </source>
</evidence>
<comment type="caution">
    <text evidence="2">The sequence shown here is derived from an EMBL/GenBank/DDBJ whole genome shotgun (WGS) entry which is preliminary data.</text>
</comment>
<reference evidence="3" key="1">
    <citation type="submission" date="2017-04" db="EMBL/GenBank/DDBJ databases">
        <title>Finegoldia magna isolated from orthopedic joint implant-associated infections.</title>
        <authorList>
            <person name="Bjorklund S."/>
            <person name="Bruggemann H."/>
            <person name="Jensen A."/>
            <person name="Hellmark B."/>
            <person name="Soderquist B."/>
        </authorList>
    </citation>
    <scope>NUCLEOTIDE SEQUENCE [LARGE SCALE GENOMIC DNA]</scope>
    <source>
        <strain evidence="3">CCUG 54800</strain>
    </source>
</reference>
<keyword evidence="1" id="KW-0812">Transmembrane</keyword>
<feature type="transmembrane region" description="Helical" evidence="1">
    <location>
        <begin position="310"/>
        <end position="330"/>
    </location>
</feature>
<evidence type="ECO:0000313" key="2">
    <source>
        <dbReference type="EMBL" id="OXZ28593.1"/>
    </source>
</evidence>
<dbReference type="Proteomes" id="UP000215413">
    <property type="component" value="Unassembled WGS sequence"/>
</dbReference>
<proteinExistence type="predicted"/>
<feature type="transmembrane region" description="Helical" evidence="1">
    <location>
        <begin position="30"/>
        <end position="55"/>
    </location>
</feature>